<accession>A0A2U9IX21</accession>
<evidence type="ECO:0000256" key="1">
    <source>
        <dbReference type="ARBA" id="ARBA00004496"/>
    </source>
</evidence>
<evidence type="ECO:0000256" key="6">
    <source>
        <dbReference type="ARBA" id="ARBA00022679"/>
    </source>
</evidence>
<dbReference type="Pfam" id="PF01135">
    <property type="entry name" value="PCMT"/>
    <property type="match status" value="1"/>
</dbReference>
<reference evidence="11" key="2">
    <citation type="submission" date="2020-03" db="EMBL/GenBank/DDBJ databases">
        <title>Complete Genome Sequences of Extremely Thermoacidophilic, Metal-Mobilizing Type-Strain Members of the Archaeal Family Sulfolobaceae: Acidianus brierleyi DSM-1651T, Acidianus sulfidivorans DSM-18786T, Metallosphaera hakonensis DSM-7519T, and Metallosphaera prunae DSM-10039T.</title>
        <authorList>
            <person name="Counts J.A."/>
            <person name="Kelly R.M."/>
        </authorList>
    </citation>
    <scope>NUCLEOTIDE SEQUENCE [LARGE SCALE GENOMIC DNA]</scope>
    <source>
        <strain evidence="11">HO1-1</strain>
    </source>
</reference>
<dbReference type="OrthoDB" id="33618at2157"/>
<keyword evidence="7" id="KW-0949">S-adenosyl-L-methionine</keyword>
<dbReference type="EMBL" id="CP029287">
    <property type="protein sequence ID" value="AWS00629.1"/>
    <property type="molecule type" value="Genomic_DNA"/>
</dbReference>
<comment type="subcellular location">
    <subcellularLocation>
        <location evidence="1">Cytoplasm</location>
    </subcellularLocation>
</comment>
<evidence type="ECO:0000256" key="8">
    <source>
        <dbReference type="ARBA" id="ARBA00025330"/>
    </source>
</evidence>
<dbReference type="CDD" id="cd02440">
    <property type="entry name" value="AdoMet_MTases"/>
    <property type="match status" value="1"/>
</dbReference>
<dbReference type="EC" id="2.1.1.77" evidence="3"/>
<dbReference type="InterPro" id="IPR029063">
    <property type="entry name" value="SAM-dependent_MTases_sf"/>
</dbReference>
<evidence type="ECO:0000256" key="4">
    <source>
        <dbReference type="ARBA" id="ARBA00022490"/>
    </source>
</evidence>
<organism evidence="10 11">
    <name type="scientific">Metallosphaera hakonensis JCM 8857 = DSM 7519</name>
    <dbReference type="NCBI Taxonomy" id="1293036"/>
    <lineage>
        <taxon>Archaea</taxon>
        <taxon>Thermoproteota</taxon>
        <taxon>Thermoprotei</taxon>
        <taxon>Sulfolobales</taxon>
        <taxon>Sulfolobaceae</taxon>
        <taxon>Metallosphaera</taxon>
    </lineage>
</organism>
<dbReference type="GO" id="GO:0004719">
    <property type="term" value="F:protein-L-isoaspartate (D-aspartate) O-methyltransferase activity"/>
    <property type="evidence" value="ECO:0007669"/>
    <property type="project" value="UniProtKB-EC"/>
</dbReference>
<evidence type="ECO:0000313" key="10">
    <source>
        <dbReference type="EMBL" id="AWS00629.1"/>
    </source>
</evidence>
<dbReference type="AlphaFoldDB" id="A0A2U9IX21"/>
<proteinExistence type="inferred from homology"/>
<keyword evidence="6 10" id="KW-0808">Transferase</keyword>
<dbReference type="KEGG" id="mhk:DFR87_07630"/>
<comment type="similarity">
    <text evidence="2">Belongs to the methyltransferase superfamily. L-isoaspartyl/D-aspartyl protein methyltransferase family.</text>
</comment>
<gene>
    <name evidence="10" type="ORF">DFR87_07630</name>
</gene>
<evidence type="ECO:0000256" key="2">
    <source>
        <dbReference type="ARBA" id="ARBA00005369"/>
    </source>
</evidence>
<evidence type="ECO:0000256" key="9">
    <source>
        <dbReference type="ARBA" id="ARBA00029295"/>
    </source>
</evidence>
<dbReference type="PANTHER" id="PTHR11579">
    <property type="entry name" value="PROTEIN-L-ISOASPARTATE O-METHYLTRANSFERASE"/>
    <property type="match status" value="1"/>
</dbReference>
<name>A0A2U9IX21_9CREN</name>
<dbReference type="Proteomes" id="UP000247586">
    <property type="component" value="Chromosome"/>
</dbReference>
<comment type="catalytic activity">
    <reaction evidence="9">
        <text>[protein]-L-isoaspartate + S-adenosyl-L-methionine = [protein]-L-isoaspartate alpha-methyl ester + S-adenosyl-L-homocysteine</text>
        <dbReference type="Rhea" id="RHEA:12705"/>
        <dbReference type="Rhea" id="RHEA-COMP:12143"/>
        <dbReference type="Rhea" id="RHEA-COMP:12144"/>
        <dbReference type="ChEBI" id="CHEBI:57856"/>
        <dbReference type="ChEBI" id="CHEBI:59789"/>
        <dbReference type="ChEBI" id="CHEBI:90596"/>
        <dbReference type="ChEBI" id="CHEBI:90598"/>
        <dbReference type="EC" id="2.1.1.77"/>
    </reaction>
</comment>
<sequence>MRKIDQVILSMVTSEPLREAYLKVDRAKFLPQQSAGFAYDPEFMDKPIPIIEGVNTTALTLGIKMLDYLNLVKGDKILEIGTGCGYYTALMAHIAGPENVTTVEIDPWMVKYAQDRLGDLGIKVEQGDGTLGFARNAPYSKAIIWAAMPTLPCYIYEQLADGGELLVPIGTGKTQNLYRVIRGTTPRLEKLDSVIFMRAQGLCGFYD</sequence>
<dbReference type="GO" id="GO:0032259">
    <property type="term" value="P:methylation"/>
    <property type="evidence" value="ECO:0007669"/>
    <property type="project" value="UniProtKB-KW"/>
</dbReference>
<keyword evidence="4" id="KW-0963">Cytoplasm</keyword>
<evidence type="ECO:0000256" key="3">
    <source>
        <dbReference type="ARBA" id="ARBA00011890"/>
    </source>
</evidence>
<evidence type="ECO:0000313" key="11">
    <source>
        <dbReference type="Proteomes" id="UP000247586"/>
    </source>
</evidence>
<dbReference type="SUPFAM" id="SSF53335">
    <property type="entry name" value="S-adenosyl-L-methionine-dependent methyltransferases"/>
    <property type="match status" value="1"/>
</dbReference>
<dbReference type="STRING" id="1293036.GCA_001315825_00198"/>
<keyword evidence="5 10" id="KW-0489">Methyltransferase</keyword>
<reference evidence="10 11" key="1">
    <citation type="submission" date="2018-05" db="EMBL/GenBank/DDBJ databases">
        <title>Complete Genome Sequences of Extremely Thermoacidophilic, Metal-Mobilizing Type-Strain Members of the Archaeal Family Sulfolobaceae: Acidianus brierleyi DSM-1651T, Acidianus sulfidivorans DSM-18786T, Metallosphaera hakonensis DSM-7519T, and Metallosphaera prunae DSM-10039T.</title>
        <authorList>
            <person name="Counts J.A."/>
            <person name="Kelly R.M."/>
        </authorList>
    </citation>
    <scope>NUCLEOTIDE SEQUENCE [LARGE SCALE GENOMIC DNA]</scope>
    <source>
        <strain evidence="10 11">HO1-1</strain>
    </source>
</reference>
<comment type="function">
    <text evidence="8">Catalyzes the methyl esterification of L-isoaspartyl residues in peptides and proteins that result from spontaneous decomposition of normal L-aspartyl and L-asparaginyl residues. It plays a role in the repair and/or degradation of damaged proteins.</text>
</comment>
<keyword evidence="11" id="KW-1185">Reference proteome</keyword>
<evidence type="ECO:0000256" key="5">
    <source>
        <dbReference type="ARBA" id="ARBA00022603"/>
    </source>
</evidence>
<dbReference type="Gene3D" id="3.40.50.150">
    <property type="entry name" value="Vaccinia Virus protein VP39"/>
    <property type="match status" value="1"/>
</dbReference>
<dbReference type="InterPro" id="IPR000682">
    <property type="entry name" value="PCMT"/>
</dbReference>
<dbReference type="GO" id="GO:0005737">
    <property type="term" value="C:cytoplasm"/>
    <property type="evidence" value="ECO:0007669"/>
    <property type="project" value="UniProtKB-SubCell"/>
</dbReference>
<reference evidence="11" key="3">
    <citation type="submission" date="2020-03" db="EMBL/GenBank/DDBJ databases">
        <title>Sequencing and Assembly of Multiple Reported Metal-Biooxidizing Members of the Extremely Thermoacidophilic Archaeal Family Sulfolobaceae.</title>
        <authorList>
            <person name="Counts J.A."/>
            <person name="Kelly R.M."/>
        </authorList>
    </citation>
    <scope>NUCLEOTIDE SEQUENCE [LARGE SCALE GENOMIC DNA]</scope>
    <source>
        <strain evidence="11">HO1-1</strain>
    </source>
</reference>
<evidence type="ECO:0000256" key="7">
    <source>
        <dbReference type="ARBA" id="ARBA00022691"/>
    </source>
</evidence>
<protein>
    <recommendedName>
        <fullName evidence="3">protein-L-isoaspartate(D-aspartate) O-methyltransferase</fullName>
        <ecNumber evidence="3">2.1.1.77</ecNumber>
    </recommendedName>
</protein>
<dbReference type="PANTHER" id="PTHR11579:SF0">
    <property type="entry name" value="PROTEIN-L-ISOASPARTATE(D-ASPARTATE) O-METHYLTRANSFERASE"/>
    <property type="match status" value="1"/>
</dbReference>